<dbReference type="EMBL" id="GGFJ01013981">
    <property type="protein sequence ID" value="MBW63122.1"/>
    <property type="molecule type" value="Transcribed_RNA"/>
</dbReference>
<keyword evidence="1" id="KW-0732">Signal</keyword>
<name>A0A2M4CCS0_9DIPT</name>
<dbReference type="AlphaFoldDB" id="A0A2M4CCS0"/>
<accession>A0A2M4CCS0</accession>
<reference evidence="2" key="1">
    <citation type="submission" date="2018-01" db="EMBL/GenBank/DDBJ databases">
        <title>An insight into the sialome of Amazonian anophelines.</title>
        <authorList>
            <person name="Ribeiro J.M."/>
            <person name="Scarpassa V."/>
            <person name="Calvo E."/>
        </authorList>
    </citation>
    <scope>NUCLEOTIDE SEQUENCE</scope>
    <source>
        <tissue evidence="2">Salivary glands</tissue>
    </source>
</reference>
<feature type="chain" id="PRO_5014805111" evidence="1">
    <location>
        <begin position="23"/>
        <end position="75"/>
    </location>
</feature>
<evidence type="ECO:0000313" key="2">
    <source>
        <dbReference type="EMBL" id="MBW63122.1"/>
    </source>
</evidence>
<sequence>MYIYMICFSFFISSSLLLRTSANVPMHLHFEKKTTLSIFTNQQLSACRTICVFFPVLLIHFNHFHCGSIHFPCVS</sequence>
<protein>
    <submittedName>
        <fullName evidence="2">Putative secreted protein</fullName>
    </submittedName>
</protein>
<proteinExistence type="predicted"/>
<organism evidence="2">
    <name type="scientific">Anopheles marajoara</name>
    <dbReference type="NCBI Taxonomy" id="58244"/>
    <lineage>
        <taxon>Eukaryota</taxon>
        <taxon>Metazoa</taxon>
        <taxon>Ecdysozoa</taxon>
        <taxon>Arthropoda</taxon>
        <taxon>Hexapoda</taxon>
        <taxon>Insecta</taxon>
        <taxon>Pterygota</taxon>
        <taxon>Neoptera</taxon>
        <taxon>Endopterygota</taxon>
        <taxon>Diptera</taxon>
        <taxon>Nematocera</taxon>
        <taxon>Culicoidea</taxon>
        <taxon>Culicidae</taxon>
        <taxon>Anophelinae</taxon>
        <taxon>Anopheles</taxon>
    </lineage>
</organism>
<evidence type="ECO:0000256" key="1">
    <source>
        <dbReference type="SAM" id="SignalP"/>
    </source>
</evidence>
<feature type="signal peptide" evidence="1">
    <location>
        <begin position="1"/>
        <end position="22"/>
    </location>
</feature>